<gene>
    <name evidence="6" type="ORF">DT376_33945</name>
</gene>
<evidence type="ECO:0000256" key="1">
    <source>
        <dbReference type="ARBA" id="ARBA00022552"/>
    </source>
</evidence>
<proteinExistence type="predicted"/>
<evidence type="ECO:0000259" key="5">
    <source>
        <dbReference type="Pfam" id="PF10672"/>
    </source>
</evidence>
<sequence length="158" mass="18179">MNREALDTLLQHLLAALSPAPAETRRLFHGRGRCWPGLEQLTADWLQGVLLVTLFKEPQPEELQALRRTLGQLTTAPAWAASQGRHLVLQHRYRPDSACEWLSGEPLETWDIVENGLRFRLDLGRNQNTGLFLDMRLGRRWVQEPVSYTHLRAHETPE</sequence>
<dbReference type="AlphaFoldDB" id="A0A367LZ93"/>
<dbReference type="GO" id="GO:0032259">
    <property type="term" value="P:methylation"/>
    <property type="evidence" value="ECO:0007669"/>
    <property type="project" value="UniProtKB-KW"/>
</dbReference>
<protein>
    <submittedName>
        <fullName evidence="6">Methyltransferase</fullName>
    </submittedName>
</protein>
<dbReference type="EMBL" id="QORE01002013">
    <property type="protein sequence ID" value="RCI70546.1"/>
    <property type="molecule type" value="Genomic_DNA"/>
</dbReference>
<dbReference type="PANTHER" id="PTHR43042">
    <property type="entry name" value="SAM-DEPENDENT METHYLTRANSFERASE"/>
    <property type="match status" value="1"/>
</dbReference>
<dbReference type="InterPro" id="IPR019614">
    <property type="entry name" value="SAM-dep_methyl-trfase"/>
</dbReference>
<keyword evidence="3 6" id="KW-0808">Transferase</keyword>
<evidence type="ECO:0000256" key="2">
    <source>
        <dbReference type="ARBA" id="ARBA00022603"/>
    </source>
</evidence>
<feature type="non-terminal residue" evidence="6">
    <location>
        <position position="158"/>
    </location>
</feature>
<keyword evidence="2 6" id="KW-0489">Methyltransferase</keyword>
<dbReference type="PANTHER" id="PTHR43042:SF3">
    <property type="entry name" value="RIBOSOMAL RNA LARGE SUBUNIT METHYLTRANSFERASE YWBD-RELATED"/>
    <property type="match status" value="1"/>
</dbReference>
<dbReference type="GO" id="GO:0006364">
    <property type="term" value="P:rRNA processing"/>
    <property type="evidence" value="ECO:0007669"/>
    <property type="project" value="UniProtKB-KW"/>
</dbReference>
<feature type="domain" description="S-adenosylmethionine-dependent methyltransferase" evidence="5">
    <location>
        <begin position="25"/>
        <end position="146"/>
    </location>
</feature>
<dbReference type="InterPro" id="IPR029063">
    <property type="entry name" value="SAM-dependent_MTases_sf"/>
</dbReference>
<organism evidence="6 7">
    <name type="scientific">Pseudomonas aeruginosa</name>
    <dbReference type="NCBI Taxonomy" id="287"/>
    <lineage>
        <taxon>Bacteria</taxon>
        <taxon>Pseudomonadati</taxon>
        <taxon>Pseudomonadota</taxon>
        <taxon>Gammaproteobacteria</taxon>
        <taxon>Pseudomonadales</taxon>
        <taxon>Pseudomonadaceae</taxon>
        <taxon>Pseudomonas</taxon>
    </lineage>
</organism>
<evidence type="ECO:0000256" key="4">
    <source>
        <dbReference type="ARBA" id="ARBA00022691"/>
    </source>
</evidence>
<dbReference type="SUPFAM" id="SSF53335">
    <property type="entry name" value="S-adenosyl-L-methionine-dependent methyltransferases"/>
    <property type="match status" value="1"/>
</dbReference>
<dbReference type="Proteomes" id="UP000253594">
    <property type="component" value="Unassembled WGS sequence"/>
</dbReference>
<dbReference type="Pfam" id="PF10672">
    <property type="entry name" value="Methyltrans_SAM"/>
    <property type="match status" value="1"/>
</dbReference>
<dbReference type="GO" id="GO:0008168">
    <property type="term" value="F:methyltransferase activity"/>
    <property type="evidence" value="ECO:0007669"/>
    <property type="project" value="UniProtKB-KW"/>
</dbReference>
<evidence type="ECO:0000256" key="3">
    <source>
        <dbReference type="ARBA" id="ARBA00022679"/>
    </source>
</evidence>
<evidence type="ECO:0000313" key="7">
    <source>
        <dbReference type="Proteomes" id="UP000253594"/>
    </source>
</evidence>
<name>A0A367LZ93_PSEAI</name>
<keyword evidence="4" id="KW-0949">S-adenosyl-L-methionine</keyword>
<evidence type="ECO:0000313" key="6">
    <source>
        <dbReference type="EMBL" id="RCI70546.1"/>
    </source>
</evidence>
<keyword evidence="1" id="KW-0698">rRNA processing</keyword>
<accession>A0A367LZ93</accession>
<dbReference type="Gene3D" id="3.40.50.150">
    <property type="entry name" value="Vaccinia Virus protein VP39"/>
    <property type="match status" value="1"/>
</dbReference>
<reference evidence="6 7" key="1">
    <citation type="submission" date="2018-07" db="EMBL/GenBank/DDBJ databases">
        <title>Mechanisms of high-level aminoglycoside resistance among Gram-negative pathogens in Brazil.</title>
        <authorList>
            <person name="Ballaben A.S."/>
            <person name="Darini A.L.C."/>
            <person name="Doi Y."/>
        </authorList>
    </citation>
    <scope>NUCLEOTIDE SEQUENCE [LARGE SCALE GENOMIC DNA]</scope>
    <source>
        <strain evidence="6 7">B2-305</strain>
    </source>
</reference>
<comment type="caution">
    <text evidence="6">The sequence shown here is derived from an EMBL/GenBank/DDBJ whole genome shotgun (WGS) entry which is preliminary data.</text>
</comment>